<name>A0A1Y3VQJ4_9FIRM</name>
<proteinExistence type="predicted"/>
<evidence type="ECO:0000313" key="2">
    <source>
        <dbReference type="Proteomes" id="UP000195447"/>
    </source>
</evidence>
<dbReference type="GeneID" id="79875751"/>
<organism evidence="1 2">
    <name type="scientific">Faecalitalea cylindroides</name>
    <dbReference type="NCBI Taxonomy" id="39483"/>
    <lineage>
        <taxon>Bacteria</taxon>
        <taxon>Bacillati</taxon>
        <taxon>Bacillota</taxon>
        <taxon>Erysipelotrichia</taxon>
        <taxon>Erysipelotrichales</taxon>
        <taxon>Erysipelotrichaceae</taxon>
        <taxon>Faecalitalea</taxon>
    </lineage>
</organism>
<gene>
    <name evidence="1" type="ORF">B5F14_08345</name>
</gene>
<accession>A0A1Y3VQJ4</accession>
<dbReference type="AlphaFoldDB" id="A0A1Y3VQJ4"/>
<comment type="caution">
    <text evidence="1">The sequence shown here is derived from an EMBL/GenBank/DDBJ whole genome shotgun (WGS) entry which is preliminary data.</text>
</comment>
<dbReference type="RefSeq" id="WP_022356349.1">
    <property type="nucleotide sequence ID" value="NZ_CABKSV010000072.1"/>
</dbReference>
<sequence length="164" mass="18441">MTTRDMVLCAILGAIQFVAFTSLSFVMYLEVITLCTFVIAMSFSTKQAVIGSLIFTVVNMFIKGVNPWNAMYVLVYPSYSLIIGLNKERLAKRKIYPILLCGFFSFLTGQILQLPFLLFSKQVTVLYLILGLQVSIPQGIISGVEYALIGNKLVGFLEKLQRRY</sequence>
<keyword evidence="2" id="KW-1185">Reference proteome</keyword>
<dbReference type="EMBL" id="NFKM01000018">
    <property type="protein sequence ID" value="OUP58056.1"/>
    <property type="molecule type" value="Genomic_DNA"/>
</dbReference>
<protein>
    <submittedName>
        <fullName evidence="1">Uncharacterized protein</fullName>
    </submittedName>
</protein>
<reference evidence="2" key="1">
    <citation type="submission" date="2017-04" db="EMBL/GenBank/DDBJ databases">
        <title>Function of individual gut microbiota members based on whole genome sequencing of pure cultures obtained from chicken caecum.</title>
        <authorList>
            <person name="Medvecky M."/>
            <person name="Cejkova D."/>
            <person name="Polansky O."/>
            <person name="Karasova D."/>
            <person name="Kubasova T."/>
            <person name="Cizek A."/>
            <person name="Rychlik I."/>
        </authorList>
    </citation>
    <scope>NUCLEOTIDE SEQUENCE [LARGE SCALE GENOMIC DNA]</scope>
    <source>
        <strain evidence="2">An178</strain>
    </source>
</reference>
<dbReference type="Proteomes" id="UP000195447">
    <property type="component" value="Unassembled WGS sequence"/>
</dbReference>
<dbReference type="Gene3D" id="1.10.1760.20">
    <property type="match status" value="1"/>
</dbReference>
<evidence type="ECO:0000313" key="1">
    <source>
        <dbReference type="EMBL" id="OUP58056.1"/>
    </source>
</evidence>